<name>A0AAW0D3R3_9AGAR</name>
<accession>A0AAW0D3R3</accession>
<organism evidence="2 3">
    <name type="scientific">Paramarasmius palmivorus</name>
    <dbReference type="NCBI Taxonomy" id="297713"/>
    <lineage>
        <taxon>Eukaryota</taxon>
        <taxon>Fungi</taxon>
        <taxon>Dikarya</taxon>
        <taxon>Basidiomycota</taxon>
        <taxon>Agaricomycotina</taxon>
        <taxon>Agaricomycetes</taxon>
        <taxon>Agaricomycetidae</taxon>
        <taxon>Agaricales</taxon>
        <taxon>Marasmiineae</taxon>
        <taxon>Marasmiaceae</taxon>
        <taxon>Paramarasmius</taxon>
    </lineage>
</organism>
<keyword evidence="1" id="KW-0812">Transmembrane</keyword>
<reference evidence="2 3" key="1">
    <citation type="submission" date="2024-01" db="EMBL/GenBank/DDBJ databases">
        <title>A draft genome for a cacao thread blight-causing isolate of Paramarasmius palmivorus.</title>
        <authorList>
            <person name="Baruah I.K."/>
            <person name="Bukari Y."/>
            <person name="Amoako-Attah I."/>
            <person name="Meinhardt L.W."/>
            <person name="Bailey B.A."/>
            <person name="Cohen S.P."/>
        </authorList>
    </citation>
    <scope>NUCLEOTIDE SEQUENCE [LARGE SCALE GENOMIC DNA]</scope>
    <source>
        <strain evidence="2 3">GH-12</strain>
    </source>
</reference>
<gene>
    <name evidence="2" type="ORF">VNI00_007213</name>
</gene>
<evidence type="ECO:0000313" key="2">
    <source>
        <dbReference type="EMBL" id="KAK7045809.1"/>
    </source>
</evidence>
<sequence>MSTMLYIHGLYTVFFGAYLYMMQHKRNNTSETARHHFFILFLTVALFILSTVFVVVYTMASVQSSLLIGKWGSDVDGEISIESEISELVTLAKILPVLLNTAADCILIDRCYLIWGSTNRVAIPLIVASIIVNGVWINLSLAAQATVTMFKGLGLVNGVTQIPAAMAKGANNSNLNKILMVVASTTWFAYLGNVFFVDLLPVLVLSSGIAPTLLLVRAKINTTTEEYRQTISDIRFPSQPRVEGEDYVPSPEIVLLIGKPDVVADDERVGENEDEEVLEQK</sequence>
<keyword evidence="1" id="KW-0472">Membrane</keyword>
<protein>
    <submittedName>
        <fullName evidence="2">Uncharacterized protein</fullName>
    </submittedName>
</protein>
<keyword evidence="3" id="KW-1185">Reference proteome</keyword>
<keyword evidence="1" id="KW-1133">Transmembrane helix</keyword>
<comment type="caution">
    <text evidence="2">The sequence shown here is derived from an EMBL/GenBank/DDBJ whole genome shotgun (WGS) entry which is preliminary data.</text>
</comment>
<dbReference type="Proteomes" id="UP001383192">
    <property type="component" value="Unassembled WGS sequence"/>
</dbReference>
<feature type="transmembrane region" description="Helical" evidence="1">
    <location>
        <begin position="202"/>
        <end position="220"/>
    </location>
</feature>
<proteinExistence type="predicted"/>
<feature type="transmembrane region" description="Helical" evidence="1">
    <location>
        <begin position="121"/>
        <end position="141"/>
    </location>
</feature>
<dbReference type="EMBL" id="JAYKXP010000023">
    <property type="protein sequence ID" value="KAK7045809.1"/>
    <property type="molecule type" value="Genomic_DNA"/>
</dbReference>
<dbReference type="AlphaFoldDB" id="A0AAW0D3R3"/>
<evidence type="ECO:0000313" key="3">
    <source>
        <dbReference type="Proteomes" id="UP001383192"/>
    </source>
</evidence>
<evidence type="ECO:0000256" key="1">
    <source>
        <dbReference type="SAM" id="Phobius"/>
    </source>
</evidence>
<feature type="transmembrane region" description="Helical" evidence="1">
    <location>
        <begin position="35"/>
        <end position="60"/>
    </location>
</feature>
<feature type="transmembrane region" description="Helical" evidence="1">
    <location>
        <begin position="6"/>
        <end position="23"/>
    </location>
</feature>